<evidence type="ECO:0000313" key="1">
    <source>
        <dbReference type="EMBL" id="KAA8576831.1"/>
    </source>
</evidence>
<keyword evidence="2" id="KW-1185">Reference proteome</keyword>
<dbReference type="Proteomes" id="UP000322873">
    <property type="component" value="Unassembled WGS sequence"/>
</dbReference>
<proteinExistence type="predicted"/>
<dbReference type="EMBL" id="VICG01000001">
    <property type="protein sequence ID" value="KAA8576831.1"/>
    <property type="molecule type" value="Genomic_DNA"/>
</dbReference>
<reference evidence="1 2" key="1">
    <citation type="submission" date="2019-06" db="EMBL/GenBank/DDBJ databases">
        <title>Genome Sequence of the Brown Rot Fungal Pathogen Monilinia fructicola.</title>
        <authorList>
            <person name="De Miccolis Angelini R.M."/>
            <person name="Landi L."/>
            <person name="Abate D."/>
            <person name="Pollastro S."/>
            <person name="Romanazzi G."/>
            <person name="Faretra F."/>
        </authorList>
    </citation>
    <scope>NUCLEOTIDE SEQUENCE [LARGE SCALE GENOMIC DNA]</scope>
    <source>
        <strain evidence="1 2">Mfrc123</strain>
    </source>
</reference>
<organism evidence="1 2">
    <name type="scientific">Monilinia fructicola</name>
    <name type="common">Brown rot fungus</name>
    <name type="synonym">Ciboria fructicola</name>
    <dbReference type="NCBI Taxonomy" id="38448"/>
    <lineage>
        <taxon>Eukaryota</taxon>
        <taxon>Fungi</taxon>
        <taxon>Dikarya</taxon>
        <taxon>Ascomycota</taxon>
        <taxon>Pezizomycotina</taxon>
        <taxon>Leotiomycetes</taxon>
        <taxon>Helotiales</taxon>
        <taxon>Sclerotiniaceae</taxon>
        <taxon>Monilinia</taxon>
    </lineage>
</organism>
<sequence>MKDTTMKDTAMEDTVMDNVTMETISPRKKRKGKYTRSEKAHFLNLCRTHGMAYHRDADRQPSGYPYVLASMQHEAARHIEGGDLHASDPWQAKEYNLELETAREWLQRADLGETEMENSVRKCKALDKHIREVRAAHEILRSKFERAKRLGLKCPDMNPVTFELLYT</sequence>
<dbReference type="AlphaFoldDB" id="A0A5M9K5C9"/>
<name>A0A5M9K5C9_MONFR</name>
<gene>
    <name evidence="1" type="ORF">EYC84_006878</name>
</gene>
<accession>A0A5M9K5C9</accession>
<protein>
    <submittedName>
        <fullName evidence="1">Uncharacterized protein</fullName>
    </submittedName>
</protein>
<evidence type="ECO:0000313" key="2">
    <source>
        <dbReference type="Proteomes" id="UP000322873"/>
    </source>
</evidence>
<comment type="caution">
    <text evidence="1">The sequence shown here is derived from an EMBL/GenBank/DDBJ whole genome shotgun (WGS) entry which is preliminary data.</text>
</comment>